<keyword evidence="2" id="KW-1185">Reference proteome</keyword>
<proteinExistence type="predicted"/>
<evidence type="ECO:0000313" key="1">
    <source>
        <dbReference type="EMBL" id="KAK6980567.1"/>
    </source>
</evidence>
<dbReference type="EMBL" id="JAWWNJ010000158">
    <property type="protein sequence ID" value="KAK6980567.1"/>
    <property type="molecule type" value="Genomic_DNA"/>
</dbReference>
<sequence>MAMPAYVSDRFQLFNRATSDESEWHWYGPINTLLGYLFPPQEYEVAPQYKGPVYPGSVDFTTLYIVRSARGSSKHPICFIEIKPAGHLQELAARSAADRQMRERFDRLIEGLIIPKLIGLSAIGSQFAIYEYDRASHELTPAEISRDTRIVNDTAPAARWTHDFLDGGEGEAKLLAVAQSIRELCDAL</sequence>
<dbReference type="Proteomes" id="UP001362999">
    <property type="component" value="Unassembled WGS sequence"/>
</dbReference>
<evidence type="ECO:0000313" key="2">
    <source>
        <dbReference type="Proteomes" id="UP001362999"/>
    </source>
</evidence>
<comment type="caution">
    <text evidence="1">The sequence shown here is derived from an EMBL/GenBank/DDBJ whole genome shotgun (WGS) entry which is preliminary data.</text>
</comment>
<gene>
    <name evidence="1" type="ORF">R3P38DRAFT_2579812</name>
</gene>
<dbReference type="AlphaFoldDB" id="A0AAV9ZEK4"/>
<organism evidence="1 2">
    <name type="scientific">Favolaschia claudopus</name>
    <dbReference type="NCBI Taxonomy" id="2862362"/>
    <lineage>
        <taxon>Eukaryota</taxon>
        <taxon>Fungi</taxon>
        <taxon>Dikarya</taxon>
        <taxon>Basidiomycota</taxon>
        <taxon>Agaricomycotina</taxon>
        <taxon>Agaricomycetes</taxon>
        <taxon>Agaricomycetidae</taxon>
        <taxon>Agaricales</taxon>
        <taxon>Marasmiineae</taxon>
        <taxon>Mycenaceae</taxon>
        <taxon>Favolaschia</taxon>
    </lineage>
</organism>
<protein>
    <submittedName>
        <fullName evidence="1">RPN6-N domain-containing protein</fullName>
    </submittedName>
</protein>
<reference evidence="1 2" key="1">
    <citation type="journal article" date="2024" name="J Genomics">
        <title>Draft genome sequencing and assembly of Favolaschia claudopus CIRM-BRFM 2984 isolated from oak limbs.</title>
        <authorList>
            <person name="Navarro D."/>
            <person name="Drula E."/>
            <person name="Chaduli D."/>
            <person name="Cazenave R."/>
            <person name="Ahrendt S."/>
            <person name="Wang J."/>
            <person name="Lipzen A."/>
            <person name="Daum C."/>
            <person name="Barry K."/>
            <person name="Grigoriev I.V."/>
            <person name="Favel A."/>
            <person name="Rosso M.N."/>
            <person name="Martin F."/>
        </authorList>
    </citation>
    <scope>NUCLEOTIDE SEQUENCE [LARGE SCALE GENOMIC DNA]</scope>
    <source>
        <strain evidence="1 2">CIRM-BRFM 2984</strain>
    </source>
</reference>
<name>A0AAV9ZEK4_9AGAR</name>
<accession>A0AAV9ZEK4</accession>